<gene>
    <name evidence="1" type="ORF">JI735_29065</name>
</gene>
<dbReference type="RefSeq" id="WP_202676676.1">
    <property type="nucleotide sequence ID" value="NZ_CP068595.1"/>
</dbReference>
<dbReference type="AlphaFoldDB" id="A0A974PAK5"/>
<proteinExistence type="predicted"/>
<reference evidence="1 2" key="1">
    <citation type="submission" date="2021-01" db="EMBL/GenBank/DDBJ databases">
        <title>Whole genome sequence of Paenibacillus sonchi LMG 24727 for comparative genomics.</title>
        <authorList>
            <person name="Lee G."/>
            <person name="Kim M.-J."/>
            <person name="Lim K."/>
            <person name="Shin J.-H."/>
        </authorList>
    </citation>
    <scope>NUCLEOTIDE SEQUENCE [LARGE SCALE GENOMIC DNA]</scope>
    <source>
        <strain evidence="1 2">LMG 24727</strain>
    </source>
</reference>
<name>A0A974PAK5_9BACL</name>
<dbReference type="KEGG" id="pson:JI735_29065"/>
<dbReference type="EMBL" id="CP068595">
    <property type="protein sequence ID" value="QQZ60499.1"/>
    <property type="molecule type" value="Genomic_DNA"/>
</dbReference>
<accession>A0A974PAK5</accession>
<dbReference type="Proteomes" id="UP000595841">
    <property type="component" value="Chromosome"/>
</dbReference>
<evidence type="ECO:0000313" key="1">
    <source>
        <dbReference type="EMBL" id="QQZ60499.1"/>
    </source>
</evidence>
<protein>
    <submittedName>
        <fullName evidence="1">Uncharacterized protein</fullName>
    </submittedName>
</protein>
<sequence>MPKDMKRMNYFNGLLLKEEDLTLDQDYHKRARGLHNRYFHNWGSSPGLRSIQKS</sequence>
<keyword evidence="2" id="KW-1185">Reference proteome</keyword>
<evidence type="ECO:0000313" key="2">
    <source>
        <dbReference type="Proteomes" id="UP000595841"/>
    </source>
</evidence>
<organism evidence="1 2">
    <name type="scientific">Paenibacillus sonchi</name>
    <dbReference type="NCBI Taxonomy" id="373687"/>
    <lineage>
        <taxon>Bacteria</taxon>
        <taxon>Bacillati</taxon>
        <taxon>Bacillota</taxon>
        <taxon>Bacilli</taxon>
        <taxon>Bacillales</taxon>
        <taxon>Paenibacillaceae</taxon>
        <taxon>Paenibacillus</taxon>
        <taxon>Paenibacillus sonchi group</taxon>
    </lineage>
</organism>